<proteinExistence type="predicted"/>
<feature type="compositionally biased region" description="Low complexity" evidence="1">
    <location>
        <begin position="73"/>
        <end position="85"/>
    </location>
</feature>
<evidence type="ECO:0000313" key="3">
    <source>
        <dbReference type="Proteomes" id="UP000239156"/>
    </source>
</evidence>
<comment type="caution">
    <text evidence="2">The sequence shown here is derived from an EMBL/GenBank/DDBJ whole genome shotgun (WGS) entry which is preliminary data.</text>
</comment>
<keyword evidence="3" id="KW-1185">Reference proteome</keyword>
<dbReference type="AlphaFoldDB" id="A0A2S4W714"/>
<dbReference type="Proteomes" id="UP000239156">
    <property type="component" value="Unassembled WGS sequence"/>
</dbReference>
<feature type="compositionally biased region" description="Basic and acidic residues" evidence="1">
    <location>
        <begin position="1"/>
        <end position="18"/>
    </location>
</feature>
<sequence>MNRSDSDKSLEERFKPDSIDNMATPEEVQAQIAAAMAQMSVKFEEKLLEQDNQILSQQREILDFKQQSAHNRQQPPHQQQQQFPAPYQHLRSEAKIRQFNGAVQKTHADRNTDHTSLLYDGSNYQTWEKEINRTLGFVFDTPKPFLSSDDNFSMRAVDEESSISALLRLTIHKDLRAIVDGNSEQSALDLFKLIKLNCSHSNRQYKLKIVDQMLSLAGSKSPGSELTLAKWTKVFTDIEQLKIPTTKLCGLILQNSFNAPTGVDKKTFDFSIDGKLEAQDNPNFADVTTVIRIACGKGKAKSFQTSTDSYAPMDLDAINAVGNQSKYLPPAKREPAQKGPALSYEKALFWKGHPTPESLRAKYGDECHRCGSIEHWYNNCTIYWEDVKSGLIPPPPENWKSPQSTYRPPRKEFPSHNKSGQQSRLRQLDVPTATDGKFLLDRERQLIFKGTIKIPTSKGTITVDEVYYCPGVDGVILSVGRLTECGWQLNFKDDKATLISPQNVTFSTTYRNHCWYIAMCKDVMNKITHKSSLDPFLWHR</sequence>
<accession>A0A2S4W714</accession>
<gene>
    <name evidence="2" type="ORF">PSTT_00460</name>
</gene>
<name>A0A2S4W714_9BASI</name>
<organism evidence="2 3">
    <name type="scientific">Puccinia striiformis</name>
    <dbReference type="NCBI Taxonomy" id="27350"/>
    <lineage>
        <taxon>Eukaryota</taxon>
        <taxon>Fungi</taxon>
        <taxon>Dikarya</taxon>
        <taxon>Basidiomycota</taxon>
        <taxon>Pucciniomycotina</taxon>
        <taxon>Pucciniomycetes</taxon>
        <taxon>Pucciniales</taxon>
        <taxon>Pucciniaceae</taxon>
        <taxon>Puccinia</taxon>
    </lineage>
</organism>
<evidence type="ECO:0008006" key="4">
    <source>
        <dbReference type="Google" id="ProtNLM"/>
    </source>
</evidence>
<feature type="region of interest" description="Disordered" evidence="1">
    <location>
        <begin position="66"/>
        <end position="85"/>
    </location>
</feature>
<evidence type="ECO:0000256" key="1">
    <source>
        <dbReference type="SAM" id="MobiDB-lite"/>
    </source>
</evidence>
<feature type="region of interest" description="Disordered" evidence="1">
    <location>
        <begin position="394"/>
        <end position="427"/>
    </location>
</feature>
<dbReference type="VEuPathDB" id="FungiDB:PSTT_00460"/>
<feature type="region of interest" description="Disordered" evidence="1">
    <location>
        <begin position="1"/>
        <end position="23"/>
    </location>
</feature>
<feature type="compositionally biased region" description="Polar residues" evidence="1">
    <location>
        <begin position="416"/>
        <end position="425"/>
    </location>
</feature>
<dbReference type="VEuPathDB" id="FungiDB:PSHT_07925"/>
<reference evidence="2" key="1">
    <citation type="submission" date="2017-12" db="EMBL/GenBank/DDBJ databases">
        <title>Gene loss provides genomic basis for host adaptation in cereal stripe rust fungi.</title>
        <authorList>
            <person name="Xia C."/>
        </authorList>
    </citation>
    <scope>NUCLEOTIDE SEQUENCE [LARGE SCALE GENOMIC DNA]</scope>
    <source>
        <strain evidence="2">93-210</strain>
    </source>
</reference>
<evidence type="ECO:0000313" key="2">
    <source>
        <dbReference type="EMBL" id="POW17540.1"/>
    </source>
</evidence>
<protein>
    <recommendedName>
        <fullName evidence="4">Dcp1p-Dcp2p decapping enzyme complex alpha subunit</fullName>
    </recommendedName>
</protein>
<dbReference type="EMBL" id="PKSL01000002">
    <property type="protein sequence ID" value="POW17540.1"/>
    <property type="molecule type" value="Genomic_DNA"/>
</dbReference>